<keyword evidence="2" id="KW-1185">Reference proteome</keyword>
<sequence>MDNEQSTRTVNIKARGGSLVSGRDTVTIDQPHGMQLPEVTMSGDFSRQPTFNSVNIKSSGANVSLAEKTAVLINFRSPEENSQTFEVFCDCYIFQEAQSRTTDNVLSTDQSSLPSPLNVTGGTSSGDTNLHFFVHEQGKYIQIGQCCVIVEMHVNDQTMERLKAQGTLEVVSQIDASLVTMRWIGNEVDEAELRTKIKVQLTSSLPEELLDLERTVLQDLVANQCDKCQQLVTFLMRKFRGYLSNIRLGCIQLTLFFSNREDFQRGRSSEALAKIQKFLDGLLLTDRVNERFRVTVLEEDDEVASLMDTTFFSRL</sequence>
<reference evidence="1" key="1">
    <citation type="submission" date="2022-08" db="UniProtKB">
        <authorList>
            <consortium name="EnsemblMetazoa"/>
        </authorList>
    </citation>
    <scope>IDENTIFICATION</scope>
    <source>
        <strain evidence="1">05x7-T-G4-1.051#20</strain>
    </source>
</reference>
<name>A0A8W8IDQ8_MAGGI</name>
<accession>A0A8W8IDQ8</accession>
<organism evidence="1 2">
    <name type="scientific">Magallana gigas</name>
    <name type="common">Pacific oyster</name>
    <name type="synonym">Crassostrea gigas</name>
    <dbReference type="NCBI Taxonomy" id="29159"/>
    <lineage>
        <taxon>Eukaryota</taxon>
        <taxon>Metazoa</taxon>
        <taxon>Spiralia</taxon>
        <taxon>Lophotrochozoa</taxon>
        <taxon>Mollusca</taxon>
        <taxon>Bivalvia</taxon>
        <taxon>Autobranchia</taxon>
        <taxon>Pteriomorphia</taxon>
        <taxon>Ostreida</taxon>
        <taxon>Ostreoidea</taxon>
        <taxon>Ostreidae</taxon>
        <taxon>Magallana</taxon>
    </lineage>
</organism>
<dbReference type="AlphaFoldDB" id="A0A8W8IDQ8"/>
<protein>
    <submittedName>
        <fullName evidence="1">Uncharacterized protein</fullName>
    </submittedName>
</protein>
<dbReference type="EnsemblMetazoa" id="G13692.1">
    <property type="protein sequence ID" value="G13692.1:cds"/>
    <property type="gene ID" value="G13692"/>
</dbReference>
<evidence type="ECO:0000313" key="2">
    <source>
        <dbReference type="Proteomes" id="UP000005408"/>
    </source>
</evidence>
<evidence type="ECO:0000313" key="1">
    <source>
        <dbReference type="EnsemblMetazoa" id="G13692.1:cds"/>
    </source>
</evidence>
<proteinExistence type="predicted"/>
<dbReference type="Proteomes" id="UP000005408">
    <property type="component" value="Unassembled WGS sequence"/>
</dbReference>